<dbReference type="InterPro" id="IPR012677">
    <property type="entry name" value="Nucleotide-bd_a/b_plait_sf"/>
</dbReference>
<dbReference type="PROSITE" id="PS50102">
    <property type="entry name" value="RRM"/>
    <property type="match status" value="1"/>
</dbReference>
<dbReference type="CDD" id="cd00590">
    <property type="entry name" value="RRM_SF"/>
    <property type="match status" value="1"/>
</dbReference>
<dbReference type="GO" id="GO:0003723">
    <property type="term" value="F:RNA binding"/>
    <property type="evidence" value="ECO:0007669"/>
    <property type="project" value="UniProtKB-UniRule"/>
</dbReference>
<dbReference type="SUPFAM" id="SSF54928">
    <property type="entry name" value="RNA-binding domain, RBD"/>
    <property type="match status" value="1"/>
</dbReference>
<reference evidence="4 5" key="1">
    <citation type="journal article" date="2018" name="G3 (Bethesda)">
        <title>A High-Quality Reference Genome for the Invasive Mosquitofish Gambusia affinis Using a Chicago Library.</title>
        <authorList>
            <person name="Hoffberg S.L."/>
            <person name="Troendle N.J."/>
            <person name="Glenn T.C."/>
            <person name="Mahmud O."/>
            <person name="Louha S."/>
            <person name="Chalopin D."/>
            <person name="Bennetzen J.L."/>
            <person name="Mauricio R."/>
        </authorList>
    </citation>
    <scope>NUCLEOTIDE SEQUENCE [LARGE SCALE GENOMIC DNA]</scope>
    <source>
        <strain evidence="4">NE01/NJP1002.9</strain>
        <tissue evidence="4">Muscle</tissue>
    </source>
</reference>
<evidence type="ECO:0000256" key="1">
    <source>
        <dbReference type="PROSITE-ProRule" id="PRU00176"/>
    </source>
</evidence>
<evidence type="ECO:0000256" key="2">
    <source>
        <dbReference type="SAM" id="MobiDB-lite"/>
    </source>
</evidence>
<feature type="compositionally biased region" description="Basic and acidic residues" evidence="2">
    <location>
        <begin position="665"/>
        <end position="676"/>
    </location>
</feature>
<sequence length="935" mass="100973">MTDSVVVDQAVVSSFDPPPPASSQLTDSSGLTCLISGTPALQLQSMACNTTAASAGHEVKSMMASTRLSKCVDGRSTLPADESKPHQTTERESRAVGSKAPFLNVVGAEWETKTEAALMVVDCPAVFVPSQLLAQSVTPPYCICEHSNAKENRKLLLHRSVLELVNTHHYLALTDTELLRWYLSLSAEDRGIILDEGGLHYFLQNHPGLELSQGHVYLKQASLQMSKMLPGDTRENLPKTGFSHSLTRFQNQVCEEACDNAMVPQMAYGLPLSHTLNQNRGLPVSQPNSSIISAAVPFNMYLERSRQRKPEDSAACSQRAASTIQAQSECPVENSGSSQQPRVDAMKLTQRSEGGTSHTAQIQQAPPSAGPAGENNVLGNQRTSVSHVEIRQSSEDEKGQFNFPIKDDGGSLVCLAGNGVTLQNAGALIQLGDPPADNWPKSTAEKFTSTAPCAPSCDAAVNTDVQCCIAKQTQTEGPNTSEYNVMTELQMSDLDYLAEELIKLQTIQERKEPRKNKSPGSVSAALRTDCGCKQRAQQAELALLTLHYELCRQHVWRLYYTSAEGHLSTAIAEDPPPNIVNILQKLETDYNQMKNQILTGVPLEQLSPLCVESEKITTGACYVPEQVGGYPQLLAKSPDVCKPLMLSSTQGTQKNVGAGDVGGPDGDKQSCQEDEEDKRAAALVPKERLVKQMGLEEVNFSEAWYDAQEDLQLPGPAVDTADNDRSVGGESSSSVLYVSNLPGHMTQSDVRQLFENFQPSEVSIVPSKNGVRVAIVMVDGPEAAKAAVRELNGHQLHSRTIHIRHLSGAAAGGLTPGSTWGSTAPEDANTNCRLTEKKLVNPAVLNSSIQTRRVVSIFPTAKGTCVPQHFGTMGGLDALMSELTQLHPHVHRQTILDALMELKTTHHGVLASLSLSTIRDMTSALLNKSPTVTQN</sequence>
<keyword evidence="5" id="KW-1185">Reference proteome</keyword>
<feature type="compositionally biased region" description="Polar residues" evidence="2">
    <location>
        <begin position="315"/>
        <end position="341"/>
    </location>
</feature>
<feature type="compositionally biased region" description="Low complexity" evidence="2">
    <location>
        <begin position="1"/>
        <end position="15"/>
    </location>
</feature>
<comment type="caution">
    <text evidence="4">The sequence shown here is derived from an EMBL/GenBank/DDBJ whole genome shotgun (WGS) entry which is preliminary data.</text>
</comment>
<feature type="domain" description="RRM" evidence="3">
    <location>
        <begin position="734"/>
        <end position="808"/>
    </location>
</feature>
<dbReference type="PANTHER" id="PTHR17550">
    <property type="entry name" value="E3 UBIQUITIN-PROTEIN LIGASE TTC3"/>
    <property type="match status" value="1"/>
</dbReference>
<dbReference type="SMART" id="SM00360">
    <property type="entry name" value="RRM"/>
    <property type="match status" value="1"/>
</dbReference>
<evidence type="ECO:0000313" key="5">
    <source>
        <dbReference type="Proteomes" id="UP000250572"/>
    </source>
</evidence>
<keyword evidence="1" id="KW-0694">RNA-binding</keyword>
<feature type="region of interest" description="Disordered" evidence="2">
    <location>
        <begin position="652"/>
        <end position="676"/>
    </location>
</feature>
<name>A0A315V9Q4_GAMAF</name>
<feature type="compositionally biased region" description="Basic and acidic residues" evidence="2">
    <location>
        <begin position="81"/>
        <end position="94"/>
    </location>
</feature>
<gene>
    <name evidence="4" type="ORF">CCH79_00017178</name>
</gene>
<feature type="compositionally biased region" description="Polar residues" evidence="2">
    <location>
        <begin position="349"/>
        <end position="366"/>
    </location>
</feature>
<dbReference type="PANTHER" id="PTHR17550:SF7">
    <property type="entry name" value="RNA-BINDING PROTEIN 44"/>
    <property type="match status" value="1"/>
</dbReference>
<dbReference type="Pfam" id="PF00076">
    <property type="entry name" value="RRM_1"/>
    <property type="match status" value="1"/>
</dbReference>
<organism evidence="4 5">
    <name type="scientific">Gambusia affinis</name>
    <name type="common">Western mosquitofish</name>
    <name type="synonym">Heterandria affinis</name>
    <dbReference type="NCBI Taxonomy" id="33528"/>
    <lineage>
        <taxon>Eukaryota</taxon>
        <taxon>Metazoa</taxon>
        <taxon>Chordata</taxon>
        <taxon>Craniata</taxon>
        <taxon>Vertebrata</taxon>
        <taxon>Euteleostomi</taxon>
        <taxon>Actinopterygii</taxon>
        <taxon>Neopterygii</taxon>
        <taxon>Teleostei</taxon>
        <taxon>Neoteleostei</taxon>
        <taxon>Acanthomorphata</taxon>
        <taxon>Ovalentaria</taxon>
        <taxon>Atherinomorphae</taxon>
        <taxon>Cyprinodontiformes</taxon>
        <taxon>Poeciliidae</taxon>
        <taxon>Poeciliinae</taxon>
        <taxon>Gambusia</taxon>
    </lineage>
</organism>
<feature type="region of interest" description="Disordered" evidence="2">
    <location>
        <begin position="1"/>
        <end position="27"/>
    </location>
</feature>
<dbReference type="Gene3D" id="3.30.70.330">
    <property type="match status" value="1"/>
</dbReference>
<feature type="region of interest" description="Disordered" evidence="2">
    <location>
        <begin position="305"/>
        <end position="379"/>
    </location>
</feature>
<proteinExistence type="predicted"/>
<evidence type="ECO:0000313" key="4">
    <source>
        <dbReference type="EMBL" id="PWA19434.1"/>
    </source>
</evidence>
<dbReference type="EMBL" id="NHOQ01002129">
    <property type="protein sequence ID" value="PWA19434.1"/>
    <property type="molecule type" value="Genomic_DNA"/>
</dbReference>
<evidence type="ECO:0000259" key="3">
    <source>
        <dbReference type="PROSITE" id="PS50102"/>
    </source>
</evidence>
<dbReference type="AlphaFoldDB" id="A0A315V9Q4"/>
<dbReference type="STRING" id="33528.ENSGAFP00000025342"/>
<dbReference type="InterPro" id="IPR000504">
    <property type="entry name" value="RRM_dom"/>
</dbReference>
<accession>A0A315V9Q4</accession>
<dbReference type="InterPro" id="IPR035979">
    <property type="entry name" value="RBD_domain_sf"/>
</dbReference>
<protein>
    <recommendedName>
        <fullName evidence="3">RRM domain-containing protein</fullName>
    </recommendedName>
</protein>
<dbReference type="Proteomes" id="UP000250572">
    <property type="component" value="Unassembled WGS sequence"/>
</dbReference>
<feature type="region of interest" description="Disordered" evidence="2">
    <location>
        <begin position="74"/>
        <end position="95"/>
    </location>
</feature>